<evidence type="ECO:0000313" key="1">
    <source>
        <dbReference type="EMBL" id="PTX59839.1"/>
    </source>
</evidence>
<gene>
    <name evidence="1" type="ORF">C8N46_108152</name>
</gene>
<dbReference type="RefSeq" id="WP_262498084.1">
    <property type="nucleotide sequence ID" value="NZ_QBKT01000008.1"/>
</dbReference>
<sequence length="42" mass="4770">MKKKSLKSLQLTKKTMSNFNKNTIKGGRVTFNCTARTMSGCW</sequence>
<reference evidence="1 2" key="1">
    <citation type="submission" date="2018-04" db="EMBL/GenBank/DDBJ databases">
        <title>Genomic Encyclopedia of Archaeal and Bacterial Type Strains, Phase II (KMG-II): from individual species to whole genera.</title>
        <authorList>
            <person name="Goeker M."/>
        </authorList>
    </citation>
    <scope>NUCLEOTIDE SEQUENCE [LARGE SCALE GENOMIC DNA]</scope>
    <source>
        <strain evidence="1 2">DSM 25731</strain>
    </source>
</reference>
<name>A0A2T6BUT1_9FLAO</name>
<dbReference type="Proteomes" id="UP000244090">
    <property type="component" value="Unassembled WGS sequence"/>
</dbReference>
<proteinExistence type="predicted"/>
<keyword evidence="2" id="KW-1185">Reference proteome</keyword>
<evidence type="ECO:0000313" key="2">
    <source>
        <dbReference type="Proteomes" id="UP000244090"/>
    </source>
</evidence>
<comment type="caution">
    <text evidence="1">The sequence shown here is derived from an EMBL/GenBank/DDBJ whole genome shotgun (WGS) entry which is preliminary data.</text>
</comment>
<organism evidence="1 2">
    <name type="scientific">Kordia periserrulae</name>
    <dbReference type="NCBI Taxonomy" id="701523"/>
    <lineage>
        <taxon>Bacteria</taxon>
        <taxon>Pseudomonadati</taxon>
        <taxon>Bacteroidota</taxon>
        <taxon>Flavobacteriia</taxon>
        <taxon>Flavobacteriales</taxon>
        <taxon>Flavobacteriaceae</taxon>
        <taxon>Kordia</taxon>
    </lineage>
</organism>
<protein>
    <submittedName>
        <fullName evidence="1">Uncharacterized protein</fullName>
    </submittedName>
</protein>
<dbReference type="EMBL" id="QBKT01000008">
    <property type="protein sequence ID" value="PTX59839.1"/>
    <property type="molecule type" value="Genomic_DNA"/>
</dbReference>
<accession>A0A2T6BUT1</accession>
<dbReference type="AlphaFoldDB" id="A0A2T6BUT1"/>